<dbReference type="AlphaFoldDB" id="A0A1I4XRN5"/>
<reference evidence="3" key="1">
    <citation type="submission" date="2016-10" db="EMBL/GenBank/DDBJ databases">
        <authorList>
            <person name="Varghese N."/>
            <person name="Submissions S."/>
        </authorList>
    </citation>
    <scope>NUCLEOTIDE SEQUENCE [LARGE SCALE GENOMIC DNA]</scope>
    <source>
        <strain evidence="3">XJ109</strain>
    </source>
</reference>
<protein>
    <submittedName>
        <fullName evidence="2">Uncharacterized protein</fullName>
    </submittedName>
</protein>
<dbReference type="STRING" id="684065.SAMN05421738_109139"/>
<dbReference type="RefSeq" id="WP_245752124.1">
    <property type="nucleotide sequence ID" value="NZ_FOUZ01000009.1"/>
</dbReference>
<evidence type="ECO:0000313" key="3">
    <source>
        <dbReference type="Proteomes" id="UP000199149"/>
    </source>
</evidence>
<accession>A0A1I4XRN5</accession>
<keyword evidence="1" id="KW-0472">Membrane</keyword>
<organism evidence="2 3">
    <name type="scientific">Algoriella xinjiangensis</name>
    <dbReference type="NCBI Taxonomy" id="684065"/>
    <lineage>
        <taxon>Bacteria</taxon>
        <taxon>Pseudomonadati</taxon>
        <taxon>Bacteroidota</taxon>
        <taxon>Flavobacteriia</taxon>
        <taxon>Flavobacteriales</taxon>
        <taxon>Weeksellaceae</taxon>
        <taxon>Algoriella</taxon>
    </lineage>
</organism>
<dbReference type="Proteomes" id="UP000199149">
    <property type="component" value="Unassembled WGS sequence"/>
</dbReference>
<keyword evidence="1" id="KW-1133">Transmembrane helix</keyword>
<name>A0A1I4XRN5_9FLAO</name>
<keyword evidence="3" id="KW-1185">Reference proteome</keyword>
<evidence type="ECO:0000313" key="2">
    <source>
        <dbReference type="EMBL" id="SFN28356.1"/>
    </source>
</evidence>
<feature type="transmembrane region" description="Helical" evidence="1">
    <location>
        <begin position="12"/>
        <end position="33"/>
    </location>
</feature>
<dbReference type="EMBL" id="FOUZ01000009">
    <property type="protein sequence ID" value="SFN28356.1"/>
    <property type="molecule type" value="Genomic_DNA"/>
</dbReference>
<evidence type="ECO:0000256" key="1">
    <source>
        <dbReference type="SAM" id="Phobius"/>
    </source>
</evidence>
<gene>
    <name evidence="2" type="ORF">SAMN05421738_109139</name>
</gene>
<keyword evidence="1" id="KW-0812">Transmembrane</keyword>
<proteinExistence type="predicted"/>
<sequence length="177" mass="20241">MSKFFYKYWWLYYILLFSLLGLLIYSLLWKVNFKPYQDIINKKNTELVDARESLKGKDRYIKNLEEQLAQCNLREKQNTVQCNAKVESGGQGMTETTHNLGNSPGRVVVNFDMMDVPDKIEVIYNGEVVATSTNFVSGQGNLSFNYQALPGQPNSCIVKMSAPEDGTIWEYVVNCPQ</sequence>